<keyword evidence="2" id="KW-0560">Oxidoreductase</keyword>
<dbReference type="InterPro" id="IPR002347">
    <property type="entry name" value="SDR_fam"/>
</dbReference>
<dbReference type="InterPro" id="IPR020904">
    <property type="entry name" value="Sc_DH/Rdtase_CS"/>
</dbReference>
<reference evidence="3 4" key="1">
    <citation type="submission" date="2018-10" db="EMBL/GenBank/DDBJ databases">
        <title>Oceanobacillus sp. YLB-02 draft genome.</title>
        <authorList>
            <person name="Yu L."/>
        </authorList>
    </citation>
    <scope>NUCLEOTIDE SEQUENCE [LARGE SCALE GENOMIC DNA]</scope>
    <source>
        <strain evidence="3 4">YLB-02</strain>
    </source>
</reference>
<dbReference type="PANTHER" id="PTHR24321">
    <property type="entry name" value="DEHYDROGENASES, SHORT CHAIN"/>
    <property type="match status" value="1"/>
</dbReference>
<dbReference type="GO" id="GO:0008206">
    <property type="term" value="P:bile acid metabolic process"/>
    <property type="evidence" value="ECO:0007669"/>
    <property type="project" value="UniProtKB-ARBA"/>
</dbReference>
<proteinExistence type="inferred from homology"/>
<dbReference type="EMBL" id="RCHR01000004">
    <property type="protein sequence ID" value="RLL43811.1"/>
    <property type="molecule type" value="Genomic_DNA"/>
</dbReference>
<dbReference type="PRINTS" id="PR00080">
    <property type="entry name" value="SDRFAMILY"/>
</dbReference>
<dbReference type="GO" id="GO:0016491">
    <property type="term" value="F:oxidoreductase activity"/>
    <property type="evidence" value="ECO:0007669"/>
    <property type="project" value="UniProtKB-KW"/>
</dbReference>
<dbReference type="PROSITE" id="PS00061">
    <property type="entry name" value="ADH_SHORT"/>
    <property type="match status" value="1"/>
</dbReference>
<dbReference type="OrthoDB" id="286404at2"/>
<dbReference type="Pfam" id="PF13561">
    <property type="entry name" value="adh_short_C2"/>
    <property type="match status" value="1"/>
</dbReference>
<name>A0A498DCE8_9BACI</name>
<accession>A0A498DCE8</accession>
<evidence type="ECO:0000256" key="1">
    <source>
        <dbReference type="ARBA" id="ARBA00006484"/>
    </source>
</evidence>
<organism evidence="3 4">
    <name type="scientific">Oceanobacillus piezotolerans</name>
    <dbReference type="NCBI Taxonomy" id="2448030"/>
    <lineage>
        <taxon>Bacteria</taxon>
        <taxon>Bacillati</taxon>
        <taxon>Bacillota</taxon>
        <taxon>Bacilli</taxon>
        <taxon>Bacillales</taxon>
        <taxon>Bacillaceae</taxon>
        <taxon>Oceanobacillus</taxon>
    </lineage>
</organism>
<dbReference type="NCBIfam" id="NF005559">
    <property type="entry name" value="PRK07231.1"/>
    <property type="match status" value="1"/>
</dbReference>
<dbReference type="AlphaFoldDB" id="A0A498DCE8"/>
<comment type="caution">
    <text evidence="3">The sequence shown here is derived from an EMBL/GenBank/DDBJ whole genome shotgun (WGS) entry which is preliminary data.</text>
</comment>
<keyword evidence="4" id="KW-1185">Reference proteome</keyword>
<dbReference type="InterPro" id="IPR036291">
    <property type="entry name" value="NAD(P)-bd_dom_sf"/>
</dbReference>
<evidence type="ECO:0000313" key="3">
    <source>
        <dbReference type="EMBL" id="RLL43811.1"/>
    </source>
</evidence>
<dbReference type="FunFam" id="3.40.50.720:FF:000084">
    <property type="entry name" value="Short-chain dehydrogenase reductase"/>
    <property type="match status" value="1"/>
</dbReference>
<dbReference type="RefSeq" id="WP_121523627.1">
    <property type="nucleotide sequence ID" value="NZ_RCHR01000004.1"/>
</dbReference>
<dbReference type="Gene3D" id="3.40.50.720">
    <property type="entry name" value="NAD(P)-binding Rossmann-like Domain"/>
    <property type="match status" value="1"/>
</dbReference>
<sequence>MMRLKDKVAIITGAGSGNGAAIAKGFLKEGAKVVFADINISGAEREAINSGYEQEHWLAVEVDVAKKDSVENLIQQTLYAFSNVDIMVANAGITIRKPFLELSEEDYEKVMDVNAKGVFLCSQEAARVMAKQGKGSIIHVSSTTSVLAEPNAVQYGASKGAVASMTRHMAYDLGGYNIRVNAIAPGTIQTNLTAGRLLDEEVARKEAALTMLNRIGKPNDVLGAAIFLASDESSFITGTHLFIDGGYSVK</sequence>
<dbReference type="SUPFAM" id="SSF51735">
    <property type="entry name" value="NAD(P)-binding Rossmann-fold domains"/>
    <property type="match status" value="1"/>
</dbReference>
<evidence type="ECO:0000256" key="2">
    <source>
        <dbReference type="ARBA" id="ARBA00023002"/>
    </source>
</evidence>
<comment type="similarity">
    <text evidence="1">Belongs to the short-chain dehydrogenases/reductases (SDR) family.</text>
</comment>
<dbReference type="PANTHER" id="PTHR24321:SF8">
    <property type="entry name" value="ESTRADIOL 17-BETA-DEHYDROGENASE 8-RELATED"/>
    <property type="match status" value="1"/>
</dbReference>
<dbReference type="Proteomes" id="UP000270219">
    <property type="component" value="Unassembled WGS sequence"/>
</dbReference>
<dbReference type="CDD" id="cd05233">
    <property type="entry name" value="SDR_c"/>
    <property type="match status" value="1"/>
</dbReference>
<evidence type="ECO:0000313" key="4">
    <source>
        <dbReference type="Proteomes" id="UP000270219"/>
    </source>
</evidence>
<dbReference type="PRINTS" id="PR00081">
    <property type="entry name" value="GDHRDH"/>
</dbReference>
<gene>
    <name evidence="3" type="ORF">D8M04_12930</name>
</gene>
<protein>
    <submittedName>
        <fullName evidence="3">SDR family oxidoreductase</fullName>
    </submittedName>
</protein>